<organism evidence="1 2">
    <name type="scientific">Arachis hypogaea</name>
    <name type="common">Peanut</name>
    <dbReference type="NCBI Taxonomy" id="3818"/>
    <lineage>
        <taxon>Eukaryota</taxon>
        <taxon>Viridiplantae</taxon>
        <taxon>Streptophyta</taxon>
        <taxon>Embryophyta</taxon>
        <taxon>Tracheophyta</taxon>
        <taxon>Spermatophyta</taxon>
        <taxon>Magnoliopsida</taxon>
        <taxon>eudicotyledons</taxon>
        <taxon>Gunneridae</taxon>
        <taxon>Pentapetalae</taxon>
        <taxon>rosids</taxon>
        <taxon>fabids</taxon>
        <taxon>Fabales</taxon>
        <taxon>Fabaceae</taxon>
        <taxon>Papilionoideae</taxon>
        <taxon>50 kb inversion clade</taxon>
        <taxon>dalbergioids sensu lato</taxon>
        <taxon>Dalbergieae</taxon>
        <taxon>Pterocarpus clade</taxon>
        <taxon>Arachis</taxon>
    </lineage>
</organism>
<name>A0A445BJJ5_ARAHY</name>
<keyword evidence="2" id="KW-1185">Reference proteome</keyword>
<dbReference type="Proteomes" id="UP000289738">
    <property type="component" value="Chromosome A09"/>
</dbReference>
<reference evidence="1 2" key="1">
    <citation type="submission" date="2019-01" db="EMBL/GenBank/DDBJ databases">
        <title>Sequencing of cultivated peanut Arachis hypogaea provides insights into genome evolution and oil improvement.</title>
        <authorList>
            <person name="Chen X."/>
        </authorList>
    </citation>
    <scope>NUCLEOTIDE SEQUENCE [LARGE SCALE GENOMIC DNA]</scope>
    <source>
        <strain evidence="2">cv. Fuhuasheng</strain>
        <tissue evidence="1">Leaves</tissue>
    </source>
</reference>
<comment type="caution">
    <text evidence="1">The sequence shown here is derived from an EMBL/GenBank/DDBJ whole genome shotgun (WGS) entry which is preliminary data.</text>
</comment>
<evidence type="ECO:0000313" key="1">
    <source>
        <dbReference type="EMBL" id="RYR38839.1"/>
    </source>
</evidence>
<sequence length="66" mass="7778">MQVLANRLDQIHFEVVSKSKALCFSNNCIVFSFYVYVSQHHLTDNVEIQDLRECLLAEQKEKNEFN</sequence>
<gene>
    <name evidence="1" type="ORF">Ahy_A09g044075</name>
</gene>
<evidence type="ECO:0000313" key="2">
    <source>
        <dbReference type="Proteomes" id="UP000289738"/>
    </source>
</evidence>
<accession>A0A445BJJ5</accession>
<protein>
    <submittedName>
        <fullName evidence="1">Uncharacterized protein</fullName>
    </submittedName>
</protein>
<proteinExistence type="predicted"/>
<dbReference type="EMBL" id="SDMP01000009">
    <property type="protein sequence ID" value="RYR38839.1"/>
    <property type="molecule type" value="Genomic_DNA"/>
</dbReference>
<dbReference type="AlphaFoldDB" id="A0A445BJJ5"/>